<dbReference type="EMBL" id="CP040846">
    <property type="protein sequence ID" value="QDA31973.1"/>
    <property type="molecule type" value="Genomic_DNA"/>
</dbReference>
<organism evidence="4 5">
    <name type="scientific">Thermococcus indicus</name>
    <dbReference type="NCBI Taxonomy" id="2586643"/>
    <lineage>
        <taxon>Archaea</taxon>
        <taxon>Methanobacteriati</taxon>
        <taxon>Methanobacteriota</taxon>
        <taxon>Thermococci</taxon>
        <taxon>Thermococcales</taxon>
        <taxon>Thermococcaceae</taxon>
        <taxon>Thermococcus</taxon>
    </lineage>
</organism>
<dbReference type="PANTHER" id="PTHR42949">
    <property type="entry name" value="ANAEROBIC GLYCEROL-3-PHOSPHATE DEHYDROGENASE SUBUNIT B"/>
    <property type="match status" value="1"/>
</dbReference>
<keyword evidence="1" id="KW-0560">Oxidoreductase</keyword>
<keyword evidence="5" id="KW-1185">Reference proteome</keyword>
<dbReference type="InterPro" id="IPR036188">
    <property type="entry name" value="FAD/NAD-bd_sf"/>
</dbReference>
<evidence type="ECO:0000256" key="1">
    <source>
        <dbReference type="ARBA" id="ARBA00023002"/>
    </source>
</evidence>
<dbReference type="InterPro" id="IPR051691">
    <property type="entry name" value="Metab_Enz_Cyan_OpOx_G3PDH"/>
</dbReference>
<feature type="domain" description="FAD/NAD(P)-binding" evidence="2">
    <location>
        <begin position="265"/>
        <end position="354"/>
    </location>
</feature>
<dbReference type="Pfam" id="PF17806">
    <property type="entry name" value="SO_alpha_A3"/>
    <property type="match status" value="1"/>
</dbReference>
<dbReference type="GO" id="GO:0016491">
    <property type="term" value="F:oxidoreductase activity"/>
    <property type="evidence" value="ECO:0007669"/>
    <property type="project" value="UniProtKB-KW"/>
</dbReference>
<accession>A0A4Y5SM46</accession>
<evidence type="ECO:0000313" key="5">
    <source>
        <dbReference type="Proteomes" id="UP000306007"/>
    </source>
</evidence>
<dbReference type="KEGG" id="tic:FH039_10645"/>
<dbReference type="GeneID" id="40475647"/>
<dbReference type="Pfam" id="PF13510">
    <property type="entry name" value="Fer2_4"/>
    <property type="match status" value="1"/>
</dbReference>
<feature type="domain" description="SoxA A3" evidence="3">
    <location>
        <begin position="419"/>
        <end position="493"/>
    </location>
</feature>
<dbReference type="InterPro" id="IPR041117">
    <property type="entry name" value="SoxA_A3"/>
</dbReference>
<dbReference type="Proteomes" id="UP000306007">
    <property type="component" value="Chromosome"/>
</dbReference>
<proteinExistence type="predicted"/>
<protein>
    <submittedName>
        <fullName evidence="4">D-nopaline dehydrogenase</fullName>
    </submittedName>
</protein>
<dbReference type="SUPFAM" id="SSF51905">
    <property type="entry name" value="FAD/NAD(P)-binding domain"/>
    <property type="match status" value="1"/>
</dbReference>
<dbReference type="RefSeq" id="WP_139681299.1">
    <property type="nucleotide sequence ID" value="NZ_CP040846.1"/>
</dbReference>
<evidence type="ECO:0000259" key="2">
    <source>
        <dbReference type="Pfam" id="PF07992"/>
    </source>
</evidence>
<name>A0A4Y5SM46_9EURY</name>
<dbReference type="PANTHER" id="PTHR42949:SF3">
    <property type="entry name" value="ANAEROBIC GLYCEROL-3-PHOSPHATE DEHYDROGENASE SUBUNIT B"/>
    <property type="match status" value="1"/>
</dbReference>
<dbReference type="Gene3D" id="3.50.50.60">
    <property type="entry name" value="FAD/NAD(P)-binding domain"/>
    <property type="match status" value="2"/>
</dbReference>
<reference evidence="4 5" key="1">
    <citation type="submission" date="2019-06" db="EMBL/GenBank/DDBJ databases">
        <title>Thermococcus indicus sp. nov., a Fe(III)-reducing hyperthermophilic archaeon isolated from the Onnuri vent field of the Central Indian Ocean ridge.</title>
        <authorList>
            <person name="Lim J.K."/>
            <person name="Kim Y.J."/>
            <person name="Kwon K.K."/>
        </authorList>
    </citation>
    <scope>NUCLEOTIDE SEQUENCE [LARGE SCALE GENOMIC DNA]</scope>
    <source>
        <strain evidence="4 5">IOH1</strain>
    </source>
</reference>
<feature type="domain" description="FAD/NAD(P)-binding" evidence="2">
    <location>
        <begin position="110"/>
        <end position="258"/>
    </location>
</feature>
<dbReference type="AlphaFoldDB" id="A0A4Y5SM46"/>
<dbReference type="InterPro" id="IPR042204">
    <property type="entry name" value="2Fe-2S-bd_N"/>
</dbReference>
<sequence>MRPLDLTEKDPSKRITIYFEGKPYEAYEGEKITVALLANGVYWLTTSTEGRKRGAFTFGPVPMVIDGIKNINARKTKVRDGMRLERQGYGDFQETVEVDEGKPVERMVVDVAVIGAGPAGIGTVLEVQEHLTVAIIEEKGWLGGDLWLKGLSQEGFGEKSPQEVVRELTGKFNENVRVFKGTIALGVFDKGEYFLVPIVKGDQLIEVMAKRVVLAVGAVDNIHLFENNDMPGVFRRSDLLEVLNVWGVAPGRKVAVVGSKPGEITAELDRWGIEYIVIPNPRRVEGSEKVERLIDTNGNTYEVDAVVMAEGRRPDINPPTQAGGKLAFKHGYYTPVLDSQHRIRDGIYVAGSAVSIKPHYANYLEGRLVGAYILREFGFDAEPCIYAEKLEEYEPEAVQVQSIDFGSLNLDDVQICGCDVSLRKVDDVVRAGITDLQIIKRLTHLAMGFCQGRFCLFNGAVVVSQRAGTPMDRLDIPVARPPLKNVKMKVTAGGN</sequence>
<dbReference type="Gene3D" id="3.10.20.440">
    <property type="entry name" value="2Fe-2S iron-sulphur cluster binding domain, sarcosine oxidase, alpha subunit, N-terminal domain"/>
    <property type="match status" value="1"/>
</dbReference>
<dbReference type="Pfam" id="PF07992">
    <property type="entry name" value="Pyr_redox_2"/>
    <property type="match status" value="2"/>
</dbReference>
<dbReference type="OrthoDB" id="85124at2157"/>
<gene>
    <name evidence="4" type="ORF">FH039_10645</name>
</gene>
<evidence type="ECO:0000259" key="3">
    <source>
        <dbReference type="Pfam" id="PF17806"/>
    </source>
</evidence>
<evidence type="ECO:0000313" key="4">
    <source>
        <dbReference type="EMBL" id="QDA31973.1"/>
    </source>
</evidence>
<dbReference type="InterPro" id="IPR023753">
    <property type="entry name" value="FAD/NAD-binding_dom"/>
</dbReference>